<dbReference type="SUPFAM" id="SSF55961">
    <property type="entry name" value="Bet v1-like"/>
    <property type="match status" value="1"/>
</dbReference>
<gene>
    <name evidence="3" type="ORF">HALLA_20900</name>
</gene>
<dbReference type="eggNOG" id="arCOG05261">
    <property type="taxonomic scope" value="Archaea"/>
</dbReference>
<name>W0JYU3_9EURY</name>
<dbReference type="InterPro" id="IPR013538">
    <property type="entry name" value="ASHA1/2-like_C"/>
</dbReference>
<accession>W0JYU3</accession>
<dbReference type="OrthoDB" id="165863at2157"/>
<evidence type="ECO:0000259" key="2">
    <source>
        <dbReference type="Pfam" id="PF08327"/>
    </source>
</evidence>
<dbReference type="Gene3D" id="3.30.530.20">
    <property type="match status" value="1"/>
</dbReference>
<evidence type="ECO:0000313" key="4">
    <source>
        <dbReference type="Proteomes" id="UP000019024"/>
    </source>
</evidence>
<proteinExistence type="inferred from homology"/>
<dbReference type="Proteomes" id="UP000019024">
    <property type="component" value="Plasmid unnamed4"/>
</dbReference>
<organism evidence="3 4">
    <name type="scientific">Halostagnicola larsenii XH-48</name>
    <dbReference type="NCBI Taxonomy" id="797299"/>
    <lineage>
        <taxon>Archaea</taxon>
        <taxon>Methanobacteriati</taxon>
        <taxon>Methanobacteriota</taxon>
        <taxon>Stenosarchaea group</taxon>
        <taxon>Halobacteria</taxon>
        <taxon>Halobacteriales</taxon>
        <taxon>Natrialbaceae</taxon>
        <taxon>Halostagnicola</taxon>
    </lineage>
</organism>
<protein>
    <recommendedName>
        <fullName evidence="2">Activator of Hsp90 ATPase homologue 1/2-like C-terminal domain-containing protein</fullName>
    </recommendedName>
</protein>
<sequence>MVERVDSARKRLQASPEPIYQAFTEPGAMERWLPPSDMTGEMLRFDFREGGTYRMRLTYRDQQAGQGKTSESSDEMEVRFTRLEPSHRIEQDVVFESDDPAFEGTMRMVWTFEPEGGETLVTVRAENVPAGIQPEDHEEGLNSTLDSLAGFIEQDG</sequence>
<geneLocation type="plasmid" evidence="4">
    <name>3</name>
</geneLocation>
<dbReference type="KEGG" id="hlr:HALLA_20900"/>
<dbReference type="EMBL" id="CP007059">
    <property type="protein sequence ID" value="AHG02365.1"/>
    <property type="molecule type" value="Genomic_DNA"/>
</dbReference>
<evidence type="ECO:0000313" key="3">
    <source>
        <dbReference type="EMBL" id="AHG02365.1"/>
    </source>
</evidence>
<reference evidence="3 4" key="1">
    <citation type="submission" date="2014-01" db="EMBL/GenBank/DDBJ databases">
        <authorList>
            <consortium name="DOE Joint Genome Institute"/>
            <person name="Anderson I."/>
            <person name="Huntemann M."/>
            <person name="Han J."/>
            <person name="Chen A."/>
            <person name="Kyrpides N."/>
            <person name="Mavromatis K."/>
            <person name="Markowitz V."/>
            <person name="Palaniappan K."/>
            <person name="Ivanova N."/>
            <person name="Schaumberg A."/>
            <person name="Pati A."/>
            <person name="Liolios K."/>
            <person name="Nordberg H.P."/>
            <person name="Cantor M.N."/>
            <person name="Hua S.X."/>
            <person name="Woyke T."/>
        </authorList>
    </citation>
    <scope>NUCLEOTIDE SEQUENCE [LARGE SCALE GENOMIC DNA]</scope>
    <source>
        <strain evidence="3 4">XH-48</strain>
        <plasmid evidence="4">3</plasmid>
    </source>
</reference>
<dbReference type="InterPro" id="IPR023393">
    <property type="entry name" value="START-like_dom_sf"/>
</dbReference>
<evidence type="ECO:0000256" key="1">
    <source>
        <dbReference type="ARBA" id="ARBA00006817"/>
    </source>
</evidence>
<dbReference type="Pfam" id="PF08327">
    <property type="entry name" value="AHSA1"/>
    <property type="match status" value="1"/>
</dbReference>
<keyword evidence="4" id="KW-1185">Reference proteome</keyword>
<dbReference type="AlphaFoldDB" id="W0JYU3"/>
<keyword evidence="3" id="KW-0614">Plasmid</keyword>
<comment type="similarity">
    <text evidence="1">Belongs to the AHA1 family.</text>
</comment>
<dbReference type="HOGENOM" id="CLU_108923_8_1_2"/>
<feature type="domain" description="Activator of Hsp90 ATPase homologue 1/2-like C-terminal" evidence="2">
    <location>
        <begin position="14"/>
        <end position="151"/>
    </location>
</feature>